<protein>
    <submittedName>
        <fullName evidence="1">Uncharacterized protein</fullName>
    </submittedName>
</protein>
<organism evidence="1">
    <name type="scientific">Ixodes ricinus</name>
    <name type="common">Common tick</name>
    <name type="synonym">Acarus ricinus</name>
    <dbReference type="NCBI Taxonomy" id="34613"/>
    <lineage>
        <taxon>Eukaryota</taxon>
        <taxon>Metazoa</taxon>
        <taxon>Ecdysozoa</taxon>
        <taxon>Arthropoda</taxon>
        <taxon>Chelicerata</taxon>
        <taxon>Arachnida</taxon>
        <taxon>Acari</taxon>
        <taxon>Parasitiformes</taxon>
        <taxon>Ixodida</taxon>
        <taxon>Ixodoidea</taxon>
        <taxon>Ixodidae</taxon>
        <taxon>Ixodinae</taxon>
        <taxon>Ixodes</taxon>
    </lineage>
</organism>
<sequence>MLILELTNRVVWHTIVLCLQVPRNSRQYSCLQCSRMSCFGTDGDNADLRQGHHGRRDSTHKFCVDAHFFNLGFYLMPHLRGKEKCIAFAHEPQALCTDDLEILIGSTR</sequence>
<proteinExistence type="predicted"/>
<dbReference type="AlphaFoldDB" id="A0A6B0UH93"/>
<evidence type="ECO:0000313" key="1">
    <source>
        <dbReference type="EMBL" id="MXU89420.1"/>
    </source>
</evidence>
<dbReference type="EMBL" id="GIFC01007337">
    <property type="protein sequence ID" value="MXU89420.1"/>
    <property type="molecule type" value="Transcribed_RNA"/>
</dbReference>
<accession>A0A6B0UH93</accession>
<name>A0A6B0UH93_IXORI</name>
<reference evidence="1" key="1">
    <citation type="submission" date="2019-12" db="EMBL/GenBank/DDBJ databases">
        <title>An insight into the sialome of adult female Ixodes ricinus ticks feeding for 6 days.</title>
        <authorList>
            <person name="Perner J."/>
            <person name="Ribeiro J.M.C."/>
        </authorList>
    </citation>
    <scope>NUCLEOTIDE SEQUENCE</scope>
    <source>
        <strain evidence="1">Semi-engorged</strain>
        <tissue evidence="1">Salivary glands</tissue>
    </source>
</reference>